<protein>
    <recommendedName>
        <fullName evidence="3">citrate synthase (unknown stereospecificity)</fullName>
        <ecNumber evidence="3">2.3.3.16</ecNumber>
    </recommendedName>
</protein>
<dbReference type="InterPro" id="IPR009061">
    <property type="entry name" value="DNA-bd_dom_put_sf"/>
</dbReference>
<dbReference type="InterPro" id="IPR041657">
    <property type="entry name" value="HTH_17"/>
</dbReference>
<dbReference type="GO" id="GO:0005829">
    <property type="term" value="C:cytosol"/>
    <property type="evidence" value="ECO:0007669"/>
    <property type="project" value="TreeGrafter"/>
</dbReference>
<dbReference type="AlphaFoldDB" id="A0A239PE91"/>
<proteinExistence type="inferred from homology"/>
<feature type="compositionally biased region" description="Low complexity" evidence="5">
    <location>
        <begin position="119"/>
        <end position="137"/>
    </location>
</feature>
<dbReference type="Pfam" id="PF12728">
    <property type="entry name" value="HTH_17"/>
    <property type="match status" value="1"/>
</dbReference>
<sequence>MEQLKGWLTASEAAERLGVKPATLYAYVSRGVLNRRRSPAGQSLFDPAEVERLARRGRPRQRPTGASEVVIESRITALGADRPFYRGRDALALAASASFEEVAELLWTGELSPGPRTTEPAPGGQAAEPAPGRQAAEFTPGGRTAELTPDGRTAELTPDGRTAEHAPGGQTVELTSGPQVWRAGSAALTAGRAASAALPGNVLLLDRIQAIVPALAVTDPLRGNLDPAAVVDVGRALVAGIVDCLPASNDPGESDDSIAGRLAARLGVENRFIDGVRAALVLLADHELAASTLAARVAASVRADPYAVVTAGLATVSGTLHGGASLGAEALLDAVTNPADADETIGLLLRRGERIPGFGHAVYKSGDGRAGALLDRISAAAPDHPVLRSAEALLAAARRRRLPEPNIDFALATLTRAAGMPTGAGEAIFAIARVAGWLAHAMEEYERRTPLRLRAIYIGPQE</sequence>
<evidence type="ECO:0000313" key="8">
    <source>
        <dbReference type="Proteomes" id="UP000198362"/>
    </source>
</evidence>
<evidence type="ECO:0000256" key="1">
    <source>
        <dbReference type="ARBA" id="ARBA00005163"/>
    </source>
</evidence>
<dbReference type="OrthoDB" id="9800864at2"/>
<comment type="similarity">
    <text evidence="2">Belongs to the citrate synthase family.</text>
</comment>
<evidence type="ECO:0000259" key="6">
    <source>
        <dbReference type="Pfam" id="PF12728"/>
    </source>
</evidence>
<evidence type="ECO:0000256" key="2">
    <source>
        <dbReference type="ARBA" id="ARBA00010566"/>
    </source>
</evidence>
<dbReference type="SUPFAM" id="SSF48256">
    <property type="entry name" value="Citrate synthase"/>
    <property type="match status" value="1"/>
</dbReference>
<dbReference type="PRINTS" id="PR00143">
    <property type="entry name" value="CITRTSNTHASE"/>
</dbReference>
<dbReference type="Gene3D" id="1.10.1660.10">
    <property type="match status" value="1"/>
</dbReference>
<feature type="region of interest" description="Disordered" evidence="5">
    <location>
        <begin position="110"/>
        <end position="177"/>
    </location>
</feature>
<dbReference type="InterPro" id="IPR036969">
    <property type="entry name" value="Citrate_synthase_sf"/>
</dbReference>
<organism evidence="7 8">
    <name type="scientific">Asanoa hainanensis</name>
    <dbReference type="NCBI Taxonomy" id="560556"/>
    <lineage>
        <taxon>Bacteria</taxon>
        <taxon>Bacillati</taxon>
        <taxon>Actinomycetota</taxon>
        <taxon>Actinomycetes</taxon>
        <taxon>Micromonosporales</taxon>
        <taxon>Micromonosporaceae</taxon>
        <taxon>Asanoa</taxon>
    </lineage>
</organism>
<evidence type="ECO:0000313" key="7">
    <source>
        <dbReference type="EMBL" id="SNT65381.1"/>
    </source>
</evidence>
<dbReference type="GO" id="GO:0036440">
    <property type="term" value="F:citrate synthase activity"/>
    <property type="evidence" value="ECO:0007669"/>
    <property type="project" value="UniProtKB-EC"/>
</dbReference>
<keyword evidence="4" id="KW-0808">Transferase</keyword>
<keyword evidence="8" id="KW-1185">Reference proteome</keyword>
<evidence type="ECO:0000256" key="4">
    <source>
        <dbReference type="ARBA" id="ARBA00022679"/>
    </source>
</evidence>
<dbReference type="InterPro" id="IPR002020">
    <property type="entry name" value="Citrate_synthase"/>
</dbReference>
<dbReference type="RefSeq" id="WP_089255072.1">
    <property type="nucleotide sequence ID" value="NZ_FZPH01000022.1"/>
</dbReference>
<name>A0A239PE91_9ACTN</name>
<dbReference type="EC" id="2.3.3.16" evidence="3"/>
<dbReference type="PANTHER" id="PTHR11739:SF4">
    <property type="entry name" value="CITRATE SYNTHASE, PEROXISOMAL"/>
    <property type="match status" value="1"/>
</dbReference>
<dbReference type="Proteomes" id="UP000198362">
    <property type="component" value="Unassembled WGS sequence"/>
</dbReference>
<dbReference type="GO" id="GO:0006099">
    <property type="term" value="P:tricarboxylic acid cycle"/>
    <property type="evidence" value="ECO:0007669"/>
    <property type="project" value="UniProtKB-UniPathway"/>
</dbReference>
<reference evidence="7 8" key="1">
    <citation type="submission" date="2017-06" db="EMBL/GenBank/DDBJ databases">
        <authorList>
            <person name="Kim H.J."/>
            <person name="Triplett B.A."/>
        </authorList>
    </citation>
    <scope>NUCLEOTIDE SEQUENCE [LARGE SCALE GENOMIC DNA]</scope>
    <source>
        <strain evidence="7 8">CGMCC 4.5593</strain>
    </source>
</reference>
<dbReference type="InterPro" id="IPR016142">
    <property type="entry name" value="Citrate_synth-like_lrg_a-sub"/>
</dbReference>
<dbReference type="Gene3D" id="1.10.230.10">
    <property type="entry name" value="Cytochrome P450-Terp, domain 2"/>
    <property type="match status" value="1"/>
</dbReference>
<dbReference type="InterPro" id="IPR016143">
    <property type="entry name" value="Citrate_synth-like_sm_a-sub"/>
</dbReference>
<gene>
    <name evidence="7" type="ORF">SAMN05421812_12238</name>
</gene>
<accession>A0A239PE91</accession>
<dbReference type="Pfam" id="PF00285">
    <property type="entry name" value="Citrate_synt"/>
    <property type="match status" value="1"/>
</dbReference>
<comment type="pathway">
    <text evidence="1">Carbohydrate metabolism; tricarboxylic acid cycle.</text>
</comment>
<evidence type="ECO:0000256" key="5">
    <source>
        <dbReference type="SAM" id="MobiDB-lite"/>
    </source>
</evidence>
<dbReference type="GO" id="GO:0005975">
    <property type="term" value="P:carbohydrate metabolic process"/>
    <property type="evidence" value="ECO:0007669"/>
    <property type="project" value="TreeGrafter"/>
</dbReference>
<dbReference type="EMBL" id="FZPH01000022">
    <property type="protein sequence ID" value="SNT65381.1"/>
    <property type="molecule type" value="Genomic_DNA"/>
</dbReference>
<feature type="domain" description="Helix-turn-helix" evidence="6">
    <location>
        <begin position="7"/>
        <end position="57"/>
    </location>
</feature>
<dbReference type="UniPathway" id="UPA00223"/>
<dbReference type="Gene3D" id="1.10.580.10">
    <property type="entry name" value="Citrate Synthase, domain 1"/>
    <property type="match status" value="2"/>
</dbReference>
<dbReference type="PANTHER" id="PTHR11739">
    <property type="entry name" value="CITRATE SYNTHASE"/>
    <property type="match status" value="1"/>
</dbReference>
<dbReference type="SUPFAM" id="SSF46955">
    <property type="entry name" value="Putative DNA-binding domain"/>
    <property type="match status" value="1"/>
</dbReference>
<evidence type="ECO:0000256" key="3">
    <source>
        <dbReference type="ARBA" id="ARBA00012972"/>
    </source>
</evidence>